<evidence type="ECO:0000256" key="6">
    <source>
        <dbReference type="PROSITE-ProRule" id="PRU00546"/>
    </source>
</evidence>
<evidence type="ECO:0000256" key="1">
    <source>
        <dbReference type="ARBA" id="ARBA00022723"/>
    </source>
</evidence>
<dbReference type="InterPro" id="IPR036869">
    <property type="entry name" value="J_dom_sf"/>
</dbReference>
<name>A0A9P8PIR6_9ASCO</name>
<evidence type="ECO:0000259" key="9">
    <source>
        <dbReference type="PROSITE" id="PS51188"/>
    </source>
</evidence>
<dbReference type="FunFam" id="2.10.230.10:FF:000001">
    <property type="entry name" value="DnaJ subfamily A member 2"/>
    <property type="match status" value="1"/>
</dbReference>
<protein>
    <recommendedName>
        <fullName evidence="12">DnaJ-domain-containing protein</fullName>
    </recommendedName>
</protein>
<dbReference type="CDD" id="cd10719">
    <property type="entry name" value="DnaJ_zf"/>
    <property type="match status" value="1"/>
</dbReference>
<dbReference type="Gene3D" id="1.10.287.110">
    <property type="entry name" value="DnaJ domain"/>
    <property type="match status" value="1"/>
</dbReference>
<feature type="region of interest" description="Disordered" evidence="7">
    <location>
        <begin position="402"/>
        <end position="441"/>
    </location>
</feature>
<keyword evidence="1 6" id="KW-0479">Metal-binding</keyword>
<dbReference type="GO" id="GO:0072655">
    <property type="term" value="P:establishment of protein localization to mitochondrion"/>
    <property type="evidence" value="ECO:0007669"/>
    <property type="project" value="UniProtKB-ARBA"/>
</dbReference>
<keyword evidence="3 6" id="KW-0863">Zinc-finger</keyword>
<dbReference type="Gene3D" id="2.60.260.20">
    <property type="entry name" value="Urease metallochaperone UreE, N-terminal domain"/>
    <property type="match status" value="2"/>
</dbReference>
<comment type="caution">
    <text evidence="10">The sequence shown here is derived from an EMBL/GenBank/DDBJ whole genome shotgun (WGS) entry which is preliminary data.</text>
</comment>
<dbReference type="InterPro" id="IPR036410">
    <property type="entry name" value="HSP_DnaJ_Cys-rich_dom_sf"/>
</dbReference>
<dbReference type="SUPFAM" id="SSF49493">
    <property type="entry name" value="HSP40/DnaJ peptide-binding domain"/>
    <property type="match status" value="2"/>
</dbReference>
<dbReference type="InterPro" id="IPR001305">
    <property type="entry name" value="HSP_DnaJ_Cys-rich_dom"/>
</dbReference>
<evidence type="ECO:0000313" key="11">
    <source>
        <dbReference type="Proteomes" id="UP000769528"/>
    </source>
</evidence>
<dbReference type="CDD" id="cd06257">
    <property type="entry name" value="DnaJ"/>
    <property type="match status" value="1"/>
</dbReference>
<dbReference type="GO" id="GO:0051082">
    <property type="term" value="F:unfolded protein binding"/>
    <property type="evidence" value="ECO:0007669"/>
    <property type="project" value="InterPro"/>
</dbReference>
<dbReference type="AlphaFoldDB" id="A0A9P8PIR6"/>
<dbReference type="GO" id="GO:0030544">
    <property type="term" value="F:Hsp70 protein binding"/>
    <property type="evidence" value="ECO:0007669"/>
    <property type="project" value="InterPro"/>
</dbReference>
<keyword evidence="4 6" id="KW-0862">Zinc</keyword>
<keyword evidence="5" id="KW-0143">Chaperone</keyword>
<dbReference type="PROSITE" id="PS51188">
    <property type="entry name" value="ZF_CR"/>
    <property type="match status" value="1"/>
</dbReference>
<dbReference type="GO" id="GO:0008270">
    <property type="term" value="F:zinc ion binding"/>
    <property type="evidence" value="ECO:0007669"/>
    <property type="project" value="UniProtKB-KW"/>
</dbReference>
<dbReference type="Pfam" id="PF00684">
    <property type="entry name" value="DnaJ_CXXCXGXG"/>
    <property type="match status" value="1"/>
</dbReference>
<dbReference type="InterPro" id="IPR002939">
    <property type="entry name" value="DnaJ_C"/>
</dbReference>
<dbReference type="OrthoDB" id="550424at2759"/>
<feature type="domain" description="CR-type" evidence="9">
    <location>
        <begin position="135"/>
        <end position="220"/>
    </location>
</feature>
<dbReference type="GO" id="GO:0001671">
    <property type="term" value="F:ATPase activator activity"/>
    <property type="evidence" value="ECO:0007669"/>
    <property type="project" value="UniProtKB-ARBA"/>
</dbReference>
<proteinExistence type="predicted"/>
<reference evidence="10" key="2">
    <citation type="submission" date="2021-01" db="EMBL/GenBank/DDBJ databases">
        <authorList>
            <person name="Schikora-Tamarit M.A."/>
        </authorList>
    </citation>
    <scope>NUCLEOTIDE SEQUENCE</scope>
    <source>
        <strain evidence="10">CBS6341</strain>
    </source>
</reference>
<keyword evidence="11" id="KW-1185">Reference proteome</keyword>
<dbReference type="EMBL" id="JAEUBF010001112">
    <property type="protein sequence ID" value="KAH3672791.1"/>
    <property type="molecule type" value="Genomic_DNA"/>
</dbReference>
<evidence type="ECO:0000256" key="4">
    <source>
        <dbReference type="ARBA" id="ARBA00022833"/>
    </source>
</evidence>
<dbReference type="InterPro" id="IPR044713">
    <property type="entry name" value="DNJA1/2-like"/>
</dbReference>
<dbReference type="InterPro" id="IPR008971">
    <property type="entry name" value="HSP40/DnaJ_pept-bd"/>
</dbReference>
<dbReference type="InterPro" id="IPR001623">
    <property type="entry name" value="DnaJ_domain"/>
</dbReference>
<feature type="domain" description="J" evidence="8">
    <location>
        <begin position="3"/>
        <end position="70"/>
    </location>
</feature>
<dbReference type="PANTHER" id="PTHR43888">
    <property type="entry name" value="DNAJ-LIKE-2, ISOFORM A-RELATED"/>
    <property type="match status" value="1"/>
</dbReference>
<dbReference type="Proteomes" id="UP000769528">
    <property type="component" value="Unassembled WGS sequence"/>
</dbReference>
<dbReference type="PROSITE" id="PS00636">
    <property type="entry name" value="DNAJ_1"/>
    <property type="match status" value="1"/>
</dbReference>
<dbReference type="PROSITE" id="PS50076">
    <property type="entry name" value="DNAJ_2"/>
    <property type="match status" value="1"/>
</dbReference>
<dbReference type="SMART" id="SM00271">
    <property type="entry name" value="DnaJ"/>
    <property type="match status" value="1"/>
</dbReference>
<dbReference type="SUPFAM" id="SSF46565">
    <property type="entry name" value="Chaperone J-domain"/>
    <property type="match status" value="1"/>
</dbReference>
<dbReference type="GO" id="GO:0006457">
    <property type="term" value="P:protein folding"/>
    <property type="evidence" value="ECO:0007669"/>
    <property type="project" value="InterPro"/>
</dbReference>
<evidence type="ECO:0000313" key="10">
    <source>
        <dbReference type="EMBL" id="KAH3672791.1"/>
    </source>
</evidence>
<evidence type="ECO:0000259" key="8">
    <source>
        <dbReference type="PROSITE" id="PS50076"/>
    </source>
</evidence>
<organism evidence="10 11">
    <name type="scientific">Wickerhamomyces mucosus</name>
    <dbReference type="NCBI Taxonomy" id="1378264"/>
    <lineage>
        <taxon>Eukaryota</taxon>
        <taxon>Fungi</taxon>
        <taxon>Dikarya</taxon>
        <taxon>Ascomycota</taxon>
        <taxon>Saccharomycotina</taxon>
        <taxon>Saccharomycetes</taxon>
        <taxon>Phaffomycetales</taxon>
        <taxon>Wickerhamomycetaceae</taxon>
        <taxon>Wickerhamomyces</taxon>
    </lineage>
</organism>
<dbReference type="FunFam" id="2.60.260.20:FF:000003">
    <property type="entry name" value="DnaJ subfamily A member 2"/>
    <property type="match status" value="1"/>
</dbReference>
<dbReference type="CDD" id="cd10747">
    <property type="entry name" value="DnaJ_C"/>
    <property type="match status" value="1"/>
</dbReference>
<dbReference type="Pfam" id="PF01556">
    <property type="entry name" value="DnaJ_C"/>
    <property type="match status" value="1"/>
</dbReference>
<dbReference type="PRINTS" id="PR00625">
    <property type="entry name" value="JDOMAIN"/>
</dbReference>
<feature type="zinc finger region" description="CR-type" evidence="6">
    <location>
        <begin position="135"/>
        <end position="220"/>
    </location>
</feature>
<dbReference type="Gene3D" id="2.10.230.10">
    <property type="entry name" value="Heat shock protein DnaJ, cysteine-rich domain"/>
    <property type="match status" value="1"/>
</dbReference>
<dbReference type="InterPro" id="IPR018253">
    <property type="entry name" value="DnaJ_domain_CS"/>
</dbReference>
<dbReference type="SUPFAM" id="SSF57938">
    <property type="entry name" value="DnaJ/Hsp40 cysteine-rich domain"/>
    <property type="match status" value="1"/>
</dbReference>
<evidence type="ECO:0000256" key="5">
    <source>
        <dbReference type="ARBA" id="ARBA00023186"/>
    </source>
</evidence>
<reference evidence="10" key="1">
    <citation type="journal article" date="2021" name="Open Biol.">
        <title>Shared evolutionary footprints suggest mitochondrial oxidative damage underlies multiple complex I losses in fungi.</title>
        <authorList>
            <person name="Schikora-Tamarit M.A."/>
            <person name="Marcet-Houben M."/>
            <person name="Nosek J."/>
            <person name="Gabaldon T."/>
        </authorList>
    </citation>
    <scope>NUCLEOTIDE SEQUENCE</scope>
    <source>
        <strain evidence="10">CBS6341</strain>
    </source>
</reference>
<evidence type="ECO:0008006" key="12">
    <source>
        <dbReference type="Google" id="ProtNLM"/>
    </source>
</evidence>
<evidence type="ECO:0000256" key="7">
    <source>
        <dbReference type="SAM" id="MobiDB-lite"/>
    </source>
</evidence>
<evidence type="ECO:0000256" key="3">
    <source>
        <dbReference type="ARBA" id="ARBA00022771"/>
    </source>
</evidence>
<sequence length="441" mass="49638">MSDFYEVLGISRAATSIEIKKAYRKLALSYHPDKVPEHEREEAEIKFKEISAAYEVLSDDIKRSNYDQYGDANGPSMNGFGGSYDDVPDFTPDDFFQFFGGAQGENGRHRAPKTPKKTDDARLDVDVTLGDLYNGKTIKITSTRNILCKLCKGKGVRSTAKARQCGVCKGEGYVRKLRRVGPGIVSQEYVDCSTCKGKGEIFREKDKCKKCHGSAVQEETKILEFVIEKGSKFGDSIVLKGESDEVFGKETGDVILTIHEKKKNKTFERLGDDLYAEATISLSEALCGFKNKIILEHLDNRLIRISTPTGKVLRPNEFLKVPNEGFFIKNSYKKGDLYIKINIEFPPDFWFSEKLELQKVINILPTAVNKNLNGLNDNEDELPKNNIDDVKFLIVKSDDLPEYNITDDEDEDEQKPHHQHNGYGYGSYDQYGAADPSCAPQ</sequence>
<accession>A0A9P8PIR6</accession>
<gene>
    <name evidence="10" type="ORF">WICMUC_004013</name>
</gene>
<evidence type="ECO:0000256" key="2">
    <source>
        <dbReference type="ARBA" id="ARBA00022737"/>
    </source>
</evidence>
<dbReference type="Pfam" id="PF00226">
    <property type="entry name" value="DnaJ"/>
    <property type="match status" value="1"/>
</dbReference>
<keyword evidence="2" id="KW-0677">Repeat</keyword>